<reference evidence="1" key="1">
    <citation type="submission" date="2023-06" db="EMBL/GenBank/DDBJ databases">
        <title>Genomic Diversity of Vibrio spp. and Metagenomic Analysis of Pathogens in Florida Gulf Coastal Waters Following Hurricane Ian.</title>
        <authorList>
            <person name="Brumfield K.D."/>
        </authorList>
    </citation>
    <scope>NUCLEOTIDE SEQUENCE</scope>
    <source>
        <strain evidence="1">WBS2B-138</strain>
    </source>
</reference>
<dbReference type="Proteomes" id="UP001253193">
    <property type="component" value="Unassembled WGS sequence"/>
</dbReference>
<dbReference type="RefSeq" id="WP_311020584.1">
    <property type="nucleotide sequence ID" value="NZ_JAUHGG010000003.1"/>
</dbReference>
<protein>
    <submittedName>
        <fullName evidence="1">Uncharacterized protein</fullName>
    </submittedName>
</protein>
<comment type="caution">
    <text evidence="1">The sequence shown here is derived from an EMBL/GenBank/DDBJ whole genome shotgun (WGS) entry which is preliminary data.</text>
</comment>
<evidence type="ECO:0000313" key="1">
    <source>
        <dbReference type="EMBL" id="MDS1821667.1"/>
    </source>
</evidence>
<organism evidence="1 2">
    <name type="scientific">Vibrio parahaemolyticus</name>
    <dbReference type="NCBI Taxonomy" id="670"/>
    <lineage>
        <taxon>Bacteria</taxon>
        <taxon>Pseudomonadati</taxon>
        <taxon>Pseudomonadota</taxon>
        <taxon>Gammaproteobacteria</taxon>
        <taxon>Vibrionales</taxon>
        <taxon>Vibrionaceae</taxon>
        <taxon>Vibrio</taxon>
    </lineage>
</organism>
<dbReference type="AlphaFoldDB" id="A0AAW8PZG7"/>
<evidence type="ECO:0000313" key="2">
    <source>
        <dbReference type="Proteomes" id="UP001253193"/>
    </source>
</evidence>
<sequence>MDNKLFDELCTSMQQAKEIKDGKMAPSRVVTKQALEVDDEQKEESES</sequence>
<accession>A0AAW8PZG7</accession>
<name>A0AAW8PZG7_VIBPH</name>
<proteinExistence type="predicted"/>
<dbReference type="EMBL" id="JAUHGG010000003">
    <property type="protein sequence ID" value="MDS1821667.1"/>
    <property type="molecule type" value="Genomic_DNA"/>
</dbReference>
<gene>
    <name evidence="1" type="ORF">QX249_13495</name>
</gene>